<evidence type="ECO:0000313" key="2">
    <source>
        <dbReference type="EMBL" id="KAF0569281.1"/>
    </source>
</evidence>
<dbReference type="GO" id="GO:0015074">
    <property type="term" value="P:DNA integration"/>
    <property type="evidence" value="ECO:0007669"/>
    <property type="project" value="InterPro"/>
</dbReference>
<organism evidence="2 3">
    <name type="scientific">Psychrobacter nivimaris</name>
    <dbReference type="NCBI Taxonomy" id="281738"/>
    <lineage>
        <taxon>Bacteria</taxon>
        <taxon>Pseudomonadati</taxon>
        <taxon>Pseudomonadota</taxon>
        <taxon>Gammaproteobacteria</taxon>
        <taxon>Moraxellales</taxon>
        <taxon>Moraxellaceae</taxon>
        <taxon>Psychrobacter</taxon>
    </lineage>
</organism>
<sequence length="704" mass="81866">MFRINDIYNNQGEEYRILKELPNDVFVWIDINETIALPELIKTQSLVDLIEEGECHLIDDPYQYLLLQSPEDGTTAQIKRDENYQLIQPIISNELYYLPEVRSKIINDIVSSDKSTNQTLYRLIRKYWQRGQMPNALLPNYKNSGAKGKKRIAKEKKLGRPRVYKEGTAAIINTDVERLFSMIINKYLLNDSKHTIVYAYRKFKAMYRSLNPEIDDENFPSIWQFKYFYNKEFTSVQKLKLRHNKISYNKDVRQLRSTVNTQVLGPGSRYEIDATIADIYLLSDSDRQSIVGRPVIYFVVDVFSRMIAGFYIGFENPSYATSIQALKMAVTDKQNHCKKYGINITADDWPCIGLPDAILADRGELLGHQIETLEKSFSVRIENTPPYRGDLKPVVERYFKTMQSRFKPFAPGVVTDVKEKKKGGRDYRLDSTLTISDFTKIMINSILIHNKTHQLTHYDRDIDMPSSLPLIPRELWNWGLQHRTGKLRSVSEEDLYVALLPRKKATLSDLGIKLFGIYYDSAEIRKQGWLHRKNTINRPKSLIAAYDPIDANKIYIFYEQNSINYWEAHLSDRSREFKDCSFWEVWHIQDEQKKTVAQQEIESSLALEQLERENEITIKQAIAAKSNVLQTKSAQLSNINDHREQARNTERKDRQEAHYAKTAKNGKIIQLPKTSSKDSAITTLSDEDLALKYPVYHNIDSDDE</sequence>
<protein>
    <submittedName>
        <fullName evidence="2">Transposon Tn7 transposition protein tnsB</fullName>
    </submittedName>
</protein>
<dbReference type="AlphaFoldDB" id="A0A6N7C1W6"/>
<dbReference type="InterPro" id="IPR036397">
    <property type="entry name" value="RNaseH_sf"/>
</dbReference>
<dbReference type="InterPro" id="IPR001584">
    <property type="entry name" value="Integrase_cat-core"/>
</dbReference>
<comment type="caution">
    <text evidence="2">The sequence shown here is derived from an EMBL/GenBank/DDBJ whole genome shotgun (WGS) entry which is preliminary data.</text>
</comment>
<dbReference type="Gene3D" id="3.30.420.10">
    <property type="entry name" value="Ribonuclease H-like superfamily/Ribonuclease H"/>
    <property type="match status" value="1"/>
</dbReference>
<keyword evidence="3" id="KW-1185">Reference proteome</keyword>
<dbReference type="SUPFAM" id="SSF53098">
    <property type="entry name" value="Ribonuclease H-like"/>
    <property type="match status" value="1"/>
</dbReference>
<dbReference type="EMBL" id="VZIZ01000010">
    <property type="protein sequence ID" value="KAF0569281.1"/>
    <property type="molecule type" value="Genomic_DNA"/>
</dbReference>
<dbReference type="InterPro" id="IPR015378">
    <property type="entry name" value="Transposase-like_Mu_C"/>
</dbReference>
<proteinExistence type="predicted"/>
<evidence type="ECO:0000313" key="3">
    <source>
        <dbReference type="Proteomes" id="UP000471465"/>
    </source>
</evidence>
<dbReference type="PROSITE" id="PS50994">
    <property type="entry name" value="INTEGRASE"/>
    <property type="match status" value="1"/>
</dbReference>
<accession>A0A6N7C1W6</accession>
<dbReference type="GO" id="GO:0003676">
    <property type="term" value="F:nucleic acid binding"/>
    <property type="evidence" value="ECO:0007669"/>
    <property type="project" value="InterPro"/>
</dbReference>
<dbReference type="RefSeq" id="WP_160021463.1">
    <property type="nucleotide sequence ID" value="NZ_VZIZ01000010.1"/>
</dbReference>
<dbReference type="Pfam" id="PF09299">
    <property type="entry name" value="Mu-transpos_C"/>
    <property type="match status" value="1"/>
</dbReference>
<reference evidence="2 3" key="1">
    <citation type="submission" date="2019-09" db="EMBL/GenBank/DDBJ databases">
        <title>Draft genome sequence of Psychrobacter nivimaris LAMA 639, in search for biotechnological relevant genes.</title>
        <authorList>
            <person name="Lima A.O.S."/>
            <person name="Staloch B.E.K."/>
            <person name="Freitas R.C."/>
            <person name="Niero H."/>
            <person name="Silva M.A.C."/>
        </authorList>
    </citation>
    <scope>NUCLEOTIDE SEQUENCE [LARGE SCALE GENOMIC DNA]</scope>
    <source>
        <strain evidence="2 3">LAMA 639</strain>
    </source>
</reference>
<name>A0A6N7C1W6_9GAMM</name>
<feature type="domain" description="Integrase catalytic" evidence="1">
    <location>
        <begin position="262"/>
        <end position="480"/>
    </location>
</feature>
<dbReference type="InterPro" id="IPR012337">
    <property type="entry name" value="RNaseH-like_sf"/>
</dbReference>
<dbReference type="Proteomes" id="UP000471465">
    <property type="component" value="Unassembled WGS sequence"/>
</dbReference>
<evidence type="ECO:0000259" key="1">
    <source>
        <dbReference type="PROSITE" id="PS50994"/>
    </source>
</evidence>
<gene>
    <name evidence="2" type="ORF">FQV37_77</name>
</gene>